<evidence type="ECO:0000313" key="2">
    <source>
        <dbReference type="EMBL" id="KYF55258.1"/>
    </source>
</evidence>
<comment type="caution">
    <text evidence="2">The sequence shown here is derived from an EMBL/GenBank/DDBJ whole genome shotgun (WGS) entry which is preliminary data.</text>
</comment>
<evidence type="ECO:0000313" key="3">
    <source>
        <dbReference type="Proteomes" id="UP000075420"/>
    </source>
</evidence>
<organism evidence="2 3">
    <name type="scientific">Sorangium cellulosum</name>
    <name type="common">Polyangium cellulosum</name>
    <dbReference type="NCBI Taxonomy" id="56"/>
    <lineage>
        <taxon>Bacteria</taxon>
        <taxon>Pseudomonadati</taxon>
        <taxon>Myxococcota</taxon>
        <taxon>Polyangia</taxon>
        <taxon>Polyangiales</taxon>
        <taxon>Polyangiaceae</taxon>
        <taxon>Sorangium</taxon>
    </lineage>
</organism>
<keyword evidence="1" id="KW-0732">Signal</keyword>
<feature type="non-terminal residue" evidence="2">
    <location>
        <position position="206"/>
    </location>
</feature>
<evidence type="ECO:0000256" key="1">
    <source>
        <dbReference type="SAM" id="SignalP"/>
    </source>
</evidence>
<proteinExistence type="predicted"/>
<dbReference type="PROSITE" id="PS51257">
    <property type="entry name" value="PROKAR_LIPOPROTEIN"/>
    <property type="match status" value="1"/>
</dbReference>
<evidence type="ECO:0008006" key="4">
    <source>
        <dbReference type="Google" id="ProtNLM"/>
    </source>
</evidence>
<sequence>MRSTFWACVMGLCLACGLAGLGCGDDEPTAPGDAASGEGEGAGEASCSGLDPSAVVDDLTPAEAEQACRGYRACSYDSLTVELMCHMMGVMGAKFGDDPGTTDAELQARCAERYQSCMADPSQAEDLIELTIAEMEARPCVRPAQCTATIAELDACFSAMLERSGSALPECSALTLASYDGPAQADDALVEACGAITAECWQLVST</sequence>
<accession>A0A150PIK4</accession>
<protein>
    <recommendedName>
        <fullName evidence="4">Secreted protein</fullName>
    </recommendedName>
</protein>
<gene>
    <name evidence="2" type="ORF">BE08_05040</name>
</gene>
<feature type="chain" id="PRO_5007565636" description="Secreted protein" evidence="1">
    <location>
        <begin position="22"/>
        <end position="206"/>
    </location>
</feature>
<dbReference type="Proteomes" id="UP000075420">
    <property type="component" value="Unassembled WGS sequence"/>
</dbReference>
<dbReference type="AlphaFoldDB" id="A0A150PIK4"/>
<feature type="signal peptide" evidence="1">
    <location>
        <begin position="1"/>
        <end position="21"/>
    </location>
</feature>
<reference evidence="2 3" key="1">
    <citation type="submission" date="2014-02" db="EMBL/GenBank/DDBJ databases">
        <title>The small core and large imbalanced accessory genome model reveals a collaborative survival strategy of Sorangium cellulosum strains in nature.</title>
        <authorList>
            <person name="Han K."/>
            <person name="Peng R."/>
            <person name="Blom J."/>
            <person name="Li Y.-Z."/>
        </authorList>
    </citation>
    <scope>NUCLEOTIDE SEQUENCE [LARGE SCALE GENOMIC DNA]</scope>
    <source>
        <strain evidence="2 3">So0157-25</strain>
    </source>
</reference>
<dbReference type="EMBL" id="JELY01001590">
    <property type="protein sequence ID" value="KYF55258.1"/>
    <property type="molecule type" value="Genomic_DNA"/>
</dbReference>
<name>A0A150PIK4_SORCE</name>